<accession>A0A3P1SBT4</accession>
<feature type="compositionally biased region" description="Polar residues" evidence="1">
    <location>
        <begin position="1"/>
        <end position="11"/>
    </location>
</feature>
<keyword evidence="2" id="KW-1133">Transmembrane helix</keyword>
<dbReference type="Proteomes" id="UP000280444">
    <property type="component" value="Unassembled WGS sequence"/>
</dbReference>
<feature type="compositionally biased region" description="Basic and acidic residues" evidence="1">
    <location>
        <begin position="100"/>
        <end position="112"/>
    </location>
</feature>
<evidence type="ECO:0000256" key="2">
    <source>
        <dbReference type="SAM" id="Phobius"/>
    </source>
</evidence>
<keyword evidence="2" id="KW-0812">Transmembrane</keyword>
<feature type="transmembrane region" description="Helical" evidence="2">
    <location>
        <begin position="125"/>
        <end position="151"/>
    </location>
</feature>
<dbReference type="Pfam" id="PF19877">
    <property type="entry name" value="DUF6350"/>
    <property type="match status" value="1"/>
</dbReference>
<feature type="transmembrane region" description="Helical" evidence="2">
    <location>
        <begin position="186"/>
        <end position="206"/>
    </location>
</feature>
<feature type="transmembrane region" description="Helical" evidence="2">
    <location>
        <begin position="304"/>
        <end position="326"/>
    </location>
</feature>
<feature type="compositionally biased region" description="Low complexity" evidence="1">
    <location>
        <begin position="611"/>
        <end position="624"/>
    </location>
</feature>
<dbReference type="AlphaFoldDB" id="A0A3P1SBT4"/>
<reference evidence="3 4" key="1">
    <citation type="submission" date="2018-11" db="EMBL/GenBank/DDBJ databases">
        <title>Genomes From Bacteria Associated with the Canine Oral Cavity: a Test Case for Automated Genome-Based Taxonomic Assignment.</title>
        <authorList>
            <person name="Coil D.A."/>
            <person name="Jospin G."/>
            <person name="Darling A.E."/>
            <person name="Wallis C."/>
            <person name="Davis I.J."/>
            <person name="Harris S."/>
            <person name="Eisen J.A."/>
            <person name="Holcombe L.J."/>
            <person name="O'Flynn C."/>
        </authorList>
    </citation>
    <scope>NUCLEOTIDE SEQUENCE [LARGE SCALE GENOMIC DNA]</scope>
    <source>
        <strain evidence="3 4">OH770</strain>
    </source>
</reference>
<protein>
    <submittedName>
        <fullName evidence="3">Uncharacterized protein</fullName>
    </submittedName>
</protein>
<proteinExistence type="predicted"/>
<feature type="transmembrane region" description="Helical" evidence="2">
    <location>
        <begin position="475"/>
        <end position="497"/>
    </location>
</feature>
<feature type="transmembrane region" description="Helical" evidence="2">
    <location>
        <begin position="218"/>
        <end position="235"/>
    </location>
</feature>
<evidence type="ECO:0000313" key="3">
    <source>
        <dbReference type="EMBL" id="RRC94618.1"/>
    </source>
</evidence>
<evidence type="ECO:0000256" key="1">
    <source>
        <dbReference type="SAM" id="MobiDB-lite"/>
    </source>
</evidence>
<feature type="region of interest" description="Disordered" evidence="1">
    <location>
        <begin position="523"/>
        <end position="576"/>
    </location>
</feature>
<organism evidence="3 4">
    <name type="scientific">Schaalia canis</name>
    <dbReference type="NCBI Taxonomy" id="100469"/>
    <lineage>
        <taxon>Bacteria</taxon>
        <taxon>Bacillati</taxon>
        <taxon>Actinomycetota</taxon>
        <taxon>Actinomycetes</taxon>
        <taxon>Actinomycetales</taxon>
        <taxon>Actinomycetaceae</taxon>
        <taxon>Schaalia</taxon>
    </lineage>
</organism>
<dbReference type="InterPro" id="IPR045931">
    <property type="entry name" value="DUF6350"/>
</dbReference>
<feature type="transmembrane region" description="Helical" evidence="2">
    <location>
        <begin position="436"/>
        <end position="455"/>
    </location>
</feature>
<sequence>MSETPTPSTPSRGEALNGQASRGPAMPGDSATTSARSDARSMGASASTSAEASRHAVTPVRGISMPTHGVGSRAQASATPTDGVTAPTRQSATPPPTSSDEQRPRAARTERKTLRIRIPDGWGRSLLAGVEGALLGWALSTTLVLVTYLGVSGNPWMGKISWDDAMAVGSDLWAMSLGSPLTVNEVTYRAVPLLMTLLAVVILRLLLFTGRHFPASALWFAVPAYMGTTALLVGSNTTHHSWPATMIGAFCCATLATAWAALGQTRAAYRKACTLAREADTAPPEPPRMMQIPEWLRIGLRQGAAMTGIVGVASLIALMSLVFVRWENVVAIADLLQPATTVDTVMLAIAQALFVPTAGAWVAAWGAGPGIVLGPDTVHSLTSAPTAPIPPVPFLGVLPSSPVGAWVVCVPLALGALVGVLFAWRGRLPSLREQAYALGVAAGVFALFMAAWMWLSILTLGQGRMVGIGPRLEWALPALLGEILGAVALIVVLSHPITRAWMQGRRVDAHEALAGSSLGQKIRAGQAAHEDEADAMSGESTTADVKGANAEVSTDEVPSAEPASEVSTSEVRDPDDIPTEVFSVAEGADSVQPELVEVFESSEGDAATSQTTETDAAPTETTAPLSEVTASAEDATDDPAINAAASDVDARGSAQNPSTEPADTGSVDTGSLYATARRPRPATEADNIPTTRIPRIEDPADD</sequence>
<feature type="region of interest" description="Disordered" evidence="1">
    <location>
        <begin position="601"/>
        <end position="702"/>
    </location>
</feature>
<dbReference type="OrthoDB" id="3742900at2"/>
<keyword evidence="4" id="KW-1185">Reference proteome</keyword>
<name>A0A3P1SBT4_9ACTO</name>
<gene>
    <name evidence="3" type="ORF">EII11_09310</name>
</gene>
<evidence type="ECO:0000313" key="4">
    <source>
        <dbReference type="Proteomes" id="UP000280444"/>
    </source>
</evidence>
<keyword evidence="2" id="KW-0472">Membrane</keyword>
<dbReference type="EMBL" id="RQZF01000012">
    <property type="protein sequence ID" value="RRC94618.1"/>
    <property type="molecule type" value="Genomic_DNA"/>
</dbReference>
<feature type="region of interest" description="Disordered" evidence="1">
    <location>
        <begin position="1"/>
        <end position="112"/>
    </location>
</feature>
<feature type="transmembrane region" description="Helical" evidence="2">
    <location>
        <begin position="241"/>
        <end position="262"/>
    </location>
</feature>
<feature type="compositionally biased region" description="Polar residues" evidence="1">
    <location>
        <begin position="653"/>
        <end position="669"/>
    </location>
</feature>
<dbReference type="RefSeq" id="WP_124871968.1">
    <property type="nucleotide sequence ID" value="NZ_RQZF01000012.1"/>
</dbReference>
<comment type="caution">
    <text evidence="3">The sequence shown here is derived from an EMBL/GenBank/DDBJ whole genome shotgun (WGS) entry which is preliminary data.</text>
</comment>
<feature type="transmembrane region" description="Helical" evidence="2">
    <location>
        <begin position="403"/>
        <end position="424"/>
    </location>
</feature>
<feature type="compositionally biased region" description="Polar residues" evidence="1">
    <location>
        <begin position="74"/>
        <end position="92"/>
    </location>
</feature>